<keyword evidence="5 6" id="KW-0472">Membrane</keyword>
<dbReference type="Proteomes" id="UP000053447">
    <property type="component" value="Unassembled WGS sequence"/>
</dbReference>
<dbReference type="PANTHER" id="PTHR12050">
    <property type="entry name" value="LEPTIN RECEPTOR-RELATED"/>
    <property type="match status" value="1"/>
</dbReference>
<proteinExistence type="inferred from homology"/>
<dbReference type="PANTHER" id="PTHR12050:SF0">
    <property type="entry name" value="RH04491P"/>
    <property type="match status" value="1"/>
</dbReference>
<comment type="subcellular location">
    <subcellularLocation>
        <location evidence="1">Membrane</location>
        <topology evidence="1">Multi-pass membrane protein</topology>
    </subcellularLocation>
</comment>
<evidence type="ECO:0000256" key="2">
    <source>
        <dbReference type="ARBA" id="ARBA00005645"/>
    </source>
</evidence>
<evidence type="ECO:0000256" key="5">
    <source>
        <dbReference type="ARBA" id="ARBA00023136"/>
    </source>
</evidence>
<dbReference type="OrthoDB" id="14246at2759"/>
<gene>
    <name evidence="7" type="ORF">T551_03435</name>
</gene>
<keyword evidence="8" id="KW-1185">Reference proteome</keyword>
<feature type="transmembrane region" description="Helical" evidence="6">
    <location>
        <begin position="71"/>
        <end position="90"/>
    </location>
</feature>
<dbReference type="GO" id="GO:0005770">
    <property type="term" value="C:late endosome"/>
    <property type="evidence" value="ECO:0007669"/>
    <property type="project" value="EnsemblFungi"/>
</dbReference>
<evidence type="ECO:0000313" key="7">
    <source>
        <dbReference type="EMBL" id="KTW26518.1"/>
    </source>
</evidence>
<dbReference type="InterPro" id="IPR007262">
    <property type="entry name" value="Vps55/LEPROT"/>
</dbReference>
<evidence type="ECO:0000313" key="8">
    <source>
        <dbReference type="Proteomes" id="UP000053447"/>
    </source>
</evidence>
<dbReference type="AlphaFoldDB" id="A0A0W4ZDQ5"/>
<dbReference type="eggNOG" id="KOG2174">
    <property type="taxonomic scope" value="Eukaryota"/>
</dbReference>
<dbReference type="EMBL" id="LFWA01000017">
    <property type="protein sequence ID" value="KTW26518.1"/>
    <property type="molecule type" value="Genomic_DNA"/>
</dbReference>
<evidence type="ECO:0000256" key="3">
    <source>
        <dbReference type="ARBA" id="ARBA00022692"/>
    </source>
</evidence>
<name>A0A0W4ZDQ5_PNEJ7</name>
<keyword evidence="3 6" id="KW-0812">Transmembrane</keyword>
<reference evidence="8" key="1">
    <citation type="journal article" date="2016" name="Nat. Commun.">
        <title>Genome analysis of three Pneumocystis species reveals adaptation mechanisms to life exclusively in mammalian hosts.</title>
        <authorList>
            <person name="Ma L."/>
            <person name="Chen Z."/>
            <person name="Huang D.W."/>
            <person name="Kutty G."/>
            <person name="Ishihara M."/>
            <person name="Wang H."/>
            <person name="Abouelleil A."/>
            <person name="Bishop L."/>
            <person name="Davey E."/>
            <person name="Deng R."/>
            <person name="Deng X."/>
            <person name="Fan L."/>
            <person name="Fantoni G."/>
            <person name="Fitzgerald M."/>
            <person name="Gogineni E."/>
            <person name="Goldberg J.M."/>
            <person name="Handley G."/>
            <person name="Hu X."/>
            <person name="Huber C."/>
            <person name="Jiao X."/>
            <person name="Jones K."/>
            <person name="Levin J.Z."/>
            <person name="Liu Y."/>
            <person name="Macdonald P."/>
            <person name="Melnikov A."/>
            <person name="Raley C."/>
            <person name="Sassi M."/>
            <person name="Sherman B.T."/>
            <person name="Song X."/>
            <person name="Sykes S."/>
            <person name="Tran B."/>
            <person name="Walsh L."/>
            <person name="Xia Y."/>
            <person name="Yang J."/>
            <person name="Young S."/>
            <person name="Zeng Q."/>
            <person name="Zheng X."/>
            <person name="Stephens R."/>
            <person name="Nusbaum C."/>
            <person name="Birren B.W."/>
            <person name="Azadi P."/>
            <person name="Lempicki R.A."/>
            <person name="Cuomo C.A."/>
            <person name="Kovacs J.A."/>
        </authorList>
    </citation>
    <scope>NUCLEOTIDE SEQUENCE [LARGE SCALE GENOMIC DNA]</scope>
    <source>
        <strain evidence="8">RU7</strain>
    </source>
</reference>
<comment type="caution">
    <text evidence="7">The sequence shown here is derived from an EMBL/GenBank/DDBJ whole genome shotgun (WGS) entry which is preliminary data.</text>
</comment>
<dbReference type="VEuPathDB" id="FungiDB:T551_03435"/>
<keyword evidence="4 6" id="KW-1133">Transmembrane helix</keyword>
<dbReference type="GO" id="GO:0032511">
    <property type="term" value="P:late endosome to vacuole transport via multivesicular body sorting pathway"/>
    <property type="evidence" value="ECO:0007669"/>
    <property type="project" value="EnsemblFungi"/>
</dbReference>
<dbReference type="GO" id="GO:0034424">
    <property type="term" value="C:Vps55/Vps68 complex"/>
    <property type="evidence" value="ECO:0007669"/>
    <property type="project" value="EnsemblFungi"/>
</dbReference>
<evidence type="ECO:0000256" key="1">
    <source>
        <dbReference type="ARBA" id="ARBA00004141"/>
    </source>
</evidence>
<feature type="transmembrane region" description="Helical" evidence="6">
    <location>
        <begin position="31"/>
        <end position="51"/>
    </location>
</feature>
<accession>A0A0W4ZDQ5</accession>
<organism evidence="7 8">
    <name type="scientific">Pneumocystis jirovecii (strain RU7)</name>
    <name type="common">Human pneumocystis pneumonia agent</name>
    <dbReference type="NCBI Taxonomy" id="1408657"/>
    <lineage>
        <taxon>Eukaryota</taxon>
        <taxon>Fungi</taxon>
        <taxon>Dikarya</taxon>
        <taxon>Ascomycota</taxon>
        <taxon>Taphrinomycotina</taxon>
        <taxon>Pneumocystomycetes</taxon>
        <taxon>Pneumocystaceae</taxon>
        <taxon>Pneumocystis</taxon>
    </lineage>
</organism>
<sequence length="94" mass="10330">MHSIIILSFLLSAGFLASILSCALFSNWYPFFVIVIYTFAPLPNIVCNRILDTNDFTNDTFGSGVQDVGRFITGMLVVSGIGMSLIYKIALNKT</sequence>
<protein>
    <submittedName>
        <fullName evidence="7">Uncharacterized protein</fullName>
    </submittedName>
</protein>
<evidence type="ECO:0000256" key="6">
    <source>
        <dbReference type="SAM" id="Phobius"/>
    </source>
</evidence>
<dbReference type="GeneID" id="28941953"/>
<comment type="similarity">
    <text evidence="2">Belongs to the OB-RGRP/VPS55 family.</text>
</comment>
<dbReference type="RefSeq" id="XP_018228047.1">
    <property type="nucleotide sequence ID" value="XM_018375698.1"/>
</dbReference>
<dbReference type="STRING" id="1408657.A0A0W4ZDQ5"/>
<dbReference type="Pfam" id="PF04133">
    <property type="entry name" value="Vps55"/>
    <property type="match status" value="1"/>
</dbReference>
<evidence type="ECO:0000256" key="4">
    <source>
        <dbReference type="ARBA" id="ARBA00022989"/>
    </source>
</evidence>